<feature type="binding site" evidence="5">
    <location>
        <begin position="12"/>
        <end position="17"/>
    </location>
    <ligand>
        <name>ATP</name>
        <dbReference type="ChEBI" id="CHEBI:30616"/>
    </ligand>
</feature>
<accession>A0A2V4DZ17</accession>
<dbReference type="EMBL" id="QGLP01000004">
    <property type="protein sequence ID" value="PXZ06065.1"/>
    <property type="molecule type" value="Genomic_DNA"/>
</dbReference>
<keyword evidence="3 5" id="KW-0067">ATP-binding</keyword>
<dbReference type="PANTHER" id="PTHR10695">
    <property type="entry name" value="DEPHOSPHO-COA KINASE-RELATED"/>
    <property type="match status" value="1"/>
</dbReference>
<keyword evidence="4 5" id="KW-0173">Coenzyme A biosynthesis</keyword>
<dbReference type="CDD" id="cd02022">
    <property type="entry name" value="DPCK"/>
    <property type="match status" value="1"/>
</dbReference>
<keyword evidence="5" id="KW-0963">Cytoplasm</keyword>
<dbReference type="RefSeq" id="WP_110423131.1">
    <property type="nucleotide sequence ID" value="NZ_QGLP01000004.1"/>
</dbReference>
<comment type="caution">
    <text evidence="7">The sequence shown here is derived from an EMBL/GenBank/DDBJ whole genome shotgun (WGS) entry which is preliminary data.</text>
</comment>
<dbReference type="GO" id="GO:0005524">
    <property type="term" value="F:ATP binding"/>
    <property type="evidence" value="ECO:0007669"/>
    <property type="project" value="UniProtKB-UniRule"/>
</dbReference>
<dbReference type="InterPro" id="IPR001977">
    <property type="entry name" value="Depp_CoAkinase"/>
</dbReference>
<keyword evidence="5 7" id="KW-0418">Kinase</keyword>
<dbReference type="Gene3D" id="3.40.50.300">
    <property type="entry name" value="P-loop containing nucleotide triphosphate hydrolases"/>
    <property type="match status" value="1"/>
</dbReference>
<comment type="function">
    <text evidence="5">Catalyzes the phosphorylation of the 3'-hydroxyl group of dephosphocoenzyme A to form coenzyme A.</text>
</comment>
<comment type="similarity">
    <text evidence="1 5">Belongs to the CoaE family.</text>
</comment>
<name>A0A2V4DZ17_9GAMM</name>
<protein>
    <recommendedName>
        <fullName evidence="5 6">Dephospho-CoA kinase</fullName>
        <ecNumber evidence="5 6">2.7.1.24</ecNumber>
    </recommendedName>
    <alternativeName>
        <fullName evidence="5">Dephosphocoenzyme A kinase</fullName>
    </alternativeName>
</protein>
<dbReference type="Pfam" id="PF01121">
    <property type="entry name" value="CoaE"/>
    <property type="match status" value="1"/>
</dbReference>
<dbReference type="GO" id="GO:0015937">
    <property type="term" value="P:coenzyme A biosynthetic process"/>
    <property type="evidence" value="ECO:0007669"/>
    <property type="project" value="UniProtKB-UniRule"/>
</dbReference>
<gene>
    <name evidence="5" type="primary">coaE</name>
    <name evidence="7" type="ORF">DKK79_05210</name>
</gene>
<keyword evidence="2 5" id="KW-0547">Nucleotide-binding</keyword>
<dbReference type="GO" id="GO:0004140">
    <property type="term" value="F:dephospho-CoA kinase activity"/>
    <property type="evidence" value="ECO:0007669"/>
    <property type="project" value="UniProtKB-UniRule"/>
</dbReference>
<dbReference type="SUPFAM" id="SSF52540">
    <property type="entry name" value="P-loop containing nucleoside triphosphate hydrolases"/>
    <property type="match status" value="1"/>
</dbReference>
<dbReference type="NCBIfam" id="TIGR00152">
    <property type="entry name" value="dephospho-CoA kinase"/>
    <property type="match status" value="1"/>
</dbReference>
<evidence type="ECO:0000256" key="3">
    <source>
        <dbReference type="ARBA" id="ARBA00022840"/>
    </source>
</evidence>
<dbReference type="EC" id="2.7.1.24" evidence="5 6"/>
<dbReference type="Proteomes" id="UP000247483">
    <property type="component" value="Unassembled WGS sequence"/>
</dbReference>
<dbReference type="GO" id="GO:0005737">
    <property type="term" value="C:cytoplasm"/>
    <property type="evidence" value="ECO:0007669"/>
    <property type="project" value="UniProtKB-SubCell"/>
</dbReference>
<dbReference type="AlphaFoldDB" id="A0A2V4DZ17"/>
<comment type="subcellular location">
    <subcellularLocation>
        <location evidence="5">Cytoplasm</location>
    </subcellularLocation>
</comment>
<evidence type="ECO:0000256" key="2">
    <source>
        <dbReference type="ARBA" id="ARBA00022741"/>
    </source>
</evidence>
<dbReference type="PROSITE" id="PS51219">
    <property type="entry name" value="DPCK"/>
    <property type="match status" value="1"/>
</dbReference>
<evidence type="ECO:0000313" key="7">
    <source>
        <dbReference type="EMBL" id="PXZ06065.1"/>
    </source>
</evidence>
<proteinExistence type="inferred from homology"/>
<comment type="pathway">
    <text evidence="5">Cofactor biosynthesis; coenzyme A biosynthesis; CoA from (R)-pantothenate: step 5/5.</text>
</comment>
<comment type="catalytic activity">
    <reaction evidence="5">
        <text>3'-dephospho-CoA + ATP = ADP + CoA + H(+)</text>
        <dbReference type="Rhea" id="RHEA:18245"/>
        <dbReference type="ChEBI" id="CHEBI:15378"/>
        <dbReference type="ChEBI" id="CHEBI:30616"/>
        <dbReference type="ChEBI" id="CHEBI:57287"/>
        <dbReference type="ChEBI" id="CHEBI:57328"/>
        <dbReference type="ChEBI" id="CHEBI:456216"/>
        <dbReference type="EC" id="2.7.1.24"/>
    </reaction>
</comment>
<evidence type="ECO:0000256" key="1">
    <source>
        <dbReference type="ARBA" id="ARBA00009018"/>
    </source>
</evidence>
<organism evidence="7 8">
    <name type="scientific">Gilliamella apicola</name>
    <dbReference type="NCBI Taxonomy" id="1196095"/>
    <lineage>
        <taxon>Bacteria</taxon>
        <taxon>Pseudomonadati</taxon>
        <taxon>Pseudomonadota</taxon>
        <taxon>Gammaproteobacteria</taxon>
        <taxon>Orbales</taxon>
        <taxon>Orbaceae</taxon>
        <taxon>Gilliamella</taxon>
    </lineage>
</organism>
<evidence type="ECO:0000313" key="8">
    <source>
        <dbReference type="Proteomes" id="UP000247483"/>
    </source>
</evidence>
<keyword evidence="5" id="KW-0808">Transferase</keyword>
<reference evidence="7 8" key="1">
    <citation type="submission" date="2018-05" db="EMBL/GenBank/DDBJ databases">
        <title>Reference genomes for bee gut microbiota database.</title>
        <authorList>
            <person name="Ellegaard K.M."/>
        </authorList>
    </citation>
    <scope>NUCLEOTIDE SEQUENCE [LARGE SCALE GENOMIC DNA]</scope>
    <source>
        <strain evidence="7 8">ESL0177</strain>
    </source>
</reference>
<dbReference type="PANTHER" id="PTHR10695:SF46">
    <property type="entry name" value="BIFUNCTIONAL COENZYME A SYNTHASE-RELATED"/>
    <property type="match status" value="1"/>
</dbReference>
<dbReference type="HAMAP" id="MF_00376">
    <property type="entry name" value="Dephospho_CoA_kinase"/>
    <property type="match status" value="1"/>
</dbReference>
<evidence type="ECO:0000256" key="5">
    <source>
        <dbReference type="HAMAP-Rule" id="MF_00376"/>
    </source>
</evidence>
<dbReference type="InterPro" id="IPR027417">
    <property type="entry name" value="P-loop_NTPase"/>
</dbReference>
<sequence length="204" mass="22960">MSYIVALSGGIASGKSTIANLFAQLGVPIIDADVIARQVVAIGTPALTQIVKHFSQEILLTNGELDRSQLREIIFNNDHERLWLNNLLHPIIAQETQRQFAEQTAPYVIWVVPLLIENNLQQLANRILLINTPEELQLERLINRDGISESLAKRMIETQVSLTDRLPFADDIIVNDGNLAALTVQIDHLHKQYLHNSKVKNSYE</sequence>
<dbReference type="UniPathway" id="UPA00241">
    <property type="reaction ID" value="UER00356"/>
</dbReference>
<evidence type="ECO:0000256" key="6">
    <source>
        <dbReference type="NCBIfam" id="TIGR00152"/>
    </source>
</evidence>
<evidence type="ECO:0000256" key="4">
    <source>
        <dbReference type="ARBA" id="ARBA00022993"/>
    </source>
</evidence>